<comment type="caution">
    <text evidence="1">The sequence shown here is derived from an EMBL/GenBank/DDBJ whole genome shotgun (WGS) entry which is preliminary data.</text>
</comment>
<dbReference type="SUPFAM" id="SSF101478">
    <property type="entry name" value="ADP-ribosylglycohydrolase"/>
    <property type="match status" value="1"/>
</dbReference>
<accession>A0A8S3RZZ5</accession>
<name>A0A8S3RZZ5_MYTED</name>
<protein>
    <submittedName>
        <fullName evidence="1">Uncharacterized protein</fullName>
    </submittedName>
</protein>
<reference evidence="1" key="1">
    <citation type="submission" date="2021-03" db="EMBL/GenBank/DDBJ databases">
        <authorList>
            <person name="Bekaert M."/>
        </authorList>
    </citation>
    <scope>NUCLEOTIDE SEQUENCE</scope>
</reference>
<dbReference type="OrthoDB" id="524326at2759"/>
<dbReference type="InterPro" id="IPR050792">
    <property type="entry name" value="ADP-ribosylglycohydrolase"/>
</dbReference>
<dbReference type="PANTHER" id="PTHR16222">
    <property type="entry name" value="ADP-RIBOSYLGLYCOHYDROLASE"/>
    <property type="match status" value="1"/>
</dbReference>
<dbReference type="EMBL" id="CAJPWZ010001406">
    <property type="protein sequence ID" value="CAG2214382.1"/>
    <property type="molecule type" value="Genomic_DNA"/>
</dbReference>
<dbReference type="InterPro" id="IPR036705">
    <property type="entry name" value="Ribosyl_crysJ1_sf"/>
</dbReference>
<dbReference type="Pfam" id="PF03747">
    <property type="entry name" value="ADP_ribosyl_GH"/>
    <property type="match status" value="1"/>
</dbReference>
<dbReference type="Proteomes" id="UP000683360">
    <property type="component" value="Unassembled WGS sequence"/>
</dbReference>
<dbReference type="Gene3D" id="1.10.4080.10">
    <property type="entry name" value="ADP-ribosylation/Crystallin J1"/>
    <property type="match status" value="1"/>
</dbReference>
<dbReference type="InterPro" id="IPR005502">
    <property type="entry name" value="Ribosyl_crysJ1"/>
</dbReference>
<sequence>MLTSKTGRTVSSLVTVVLLSRVQVIQTPRIVRNQHTIEQKSEVLSISMNIQKSKEEALWGMFIADALAMPVHWYYNPDDIKDGYGGWLTGYREPEKNHPSSILTLSAVGGSGRSGWGSKTKPVIGHVILHNKLKYWTSGDQSVHYHQVKVVKAEVQGKGQNLHRYESGDSTLNSLTALECLKTMSRVDPNTTIPSRDLRGMVLEDYVKFMTTPGTHNDTYAESFHRSFFKDWVLENQPPKTAEDLLVWTENRFKSKSGHSDSQLIVIGALVPAVPWVVHYADKPEDDCVKATIDIIKLTHPEESLIPYIEIYARLLHRVLNGKDLTEEVKNFISHKKLGGAPKRKTVETLLEKAKEYPLGSEKRLQIYQMATGRLGSACYIEGALSSMMFLALEFADHPNEGLLANANCGGENCHRGAALGALLGASASWKGKQISDKYKEHLGSAKPQLVQILDAMQSKINVETNTLDLKADCSLQQFWQKDSAKKKSCDVMNAPVYHCAWDIFTLQYEEICRSKPILIRIGNRPTIQGGLHYGPCPRNSYQPYHIVSNLTVGCALQKTKCLGEGQEVYEENDPDRDTTCRCDYTKGYDFVQPPLNNCFCIPSQEDCSCYVKTCMNMSHVLDPGKIGNPIMSILYDDTYI</sequence>
<keyword evidence="2" id="KW-1185">Reference proteome</keyword>
<evidence type="ECO:0000313" key="1">
    <source>
        <dbReference type="EMBL" id="CAG2214382.1"/>
    </source>
</evidence>
<evidence type="ECO:0000313" key="2">
    <source>
        <dbReference type="Proteomes" id="UP000683360"/>
    </source>
</evidence>
<gene>
    <name evidence="1" type="ORF">MEDL_28230</name>
</gene>
<proteinExistence type="predicted"/>
<organism evidence="1 2">
    <name type="scientific">Mytilus edulis</name>
    <name type="common">Blue mussel</name>
    <dbReference type="NCBI Taxonomy" id="6550"/>
    <lineage>
        <taxon>Eukaryota</taxon>
        <taxon>Metazoa</taxon>
        <taxon>Spiralia</taxon>
        <taxon>Lophotrochozoa</taxon>
        <taxon>Mollusca</taxon>
        <taxon>Bivalvia</taxon>
        <taxon>Autobranchia</taxon>
        <taxon>Pteriomorphia</taxon>
        <taxon>Mytilida</taxon>
        <taxon>Mytiloidea</taxon>
        <taxon>Mytilidae</taxon>
        <taxon>Mytilinae</taxon>
        <taxon>Mytilus</taxon>
    </lineage>
</organism>
<dbReference type="PANTHER" id="PTHR16222:SF34">
    <property type="entry name" value="ADP-RIBOSYLGLYCOHYDROLASE"/>
    <property type="match status" value="1"/>
</dbReference>
<dbReference type="AlphaFoldDB" id="A0A8S3RZZ5"/>